<dbReference type="OrthoDB" id="7700731at2759"/>
<reference evidence="2 3" key="1">
    <citation type="submission" date="2015-07" db="EMBL/GenBank/DDBJ databases">
        <title>The genome of Dufourea novaeangliae.</title>
        <authorList>
            <person name="Pan H."/>
            <person name="Kapheim K."/>
        </authorList>
    </citation>
    <scope>NUCLEOTIDE SEQUENCE [LARGE SCALE GENOMIC DNA]</scope>
    <source>
        <strain evidence="2">0120121106</strain>
        <tissue evidence="2">Whole body</tissue>
    </source>
</reference>
<feature type="transmembrane region" description="Helical" evidence="1">
    <location>
        <begin position="20"/>
        <end position="39"/>
    </location>
</feature>
<dbReference type="STRING" id="178035.A0A154P1I6"/>
<accession>A0A154P1I6</accession>
<keyword evidence="1" id="KW-1133">Transmembrane helix</keyword>
<sequence length="321" mass="36779">FQRLGYLACNLCDHYIMGNSIYVIMLGFIGTVITAFDIIRVMNNKIHDTQPSQCKSKETVPLDVERDLKLMTSILGIEHYTLIMLGAITEYPMLHTPWLLMQLCVIIVEVIVFCVRVFLDGLHVKRDELLLSFLTVHNWLQVFYLKIVVLVTNVIVGLITTVMMTLGDKYGIPYLYIPWLVNTMRGLALCEGPAIFNLITALLPNITIPAGTFIFMTFLLFVEELCIWNNAFANFQRCWRNYNYRKQCATTRIKEKLYATRKTKLICQGTVDNELNVALEKLQTEQRPDQPLYRSNSRISVKSNAEGNSNFVKDELADVTG</sequence>
<evidence type="ECO:0000256" key="1">
    <source>
        <dbReference type="SAM" id="Phobius"/>
    </source>
</evidence>
<evidence type="ECO:0000313" key="2">
    <source>
        <dbReference type="EMBL" id="KZC05717.1"/>
    </source>
</evidence>
<dbReference type="Proteomes" id="UP000076502">
    <property type="component" value="Unassembled WGS sequence"/>
</dbReference>
<keyword evidence="3" id="KW-1185">Reference proteome</keyword>
<feature type="transmembrane region" description="Helical" evidence="1">
    <location>
        <begin position="98"/>
        <end position="119"/>
    </location>
</feature>
<protein>
    <submittedName>
        <fullName evidence="2">Uncharacterized protein</fullName>
    </submittedName>
</protein>
<dbReference type="EMBL" id="KQ434796">
    <property type="protein sequence ID" value="KZC05717.1"/>
    <property type="molecule type" value="Genomic_DNA"/>
</dbReference>
<name>A0A154P1I6_DUFNO</name>
<feature type="non-terminal residue" evidence="2">
    <location>
        <position position="1"/>
    </location>
</feature>
<evidence type="ECO:0000313" key="3">
    <source>
        <dbReference type="Proteomes" id="UP000076502"/>
    </source>
</evidence>
<feature type="transmembrane region" description="Helical" evidence="1">
    <location>
        <begin position="202"/>
        <end position="222"/>
    </location>
</feature>
<keyword evidence="1" id="KW-0812">Transmembrane</keyword>
<dbReference type="AlphaFoldDB" id="A0A154P1I6"/>
<gene>
    <name evidence="2" type="ORF">WN55_04657</name>
</gene>
<feature type="transmembrane region" description="Helical" evidence="1">
    <location>
        <begin position="139"/>
        <end position="162"/>
    </location>
</feature>
<organism evidence="2 3">
    <name type="scientific">Dufourea novaeangliae</name>
    <name type="common">Sweat bee</name>
    <dbReference type="NCBI Taxonomy" id="178035"/>
    <lineage>
        <taxon>Eukaryota</taxon>
        <taxon>Metazoa</taxon>
        <taxon>Ecdysozoa</taxon>
        <taxon>Arthropoda</taxon>
        <taxon>Hexapoda</taxon>
        <taxon>Insecta</taxon>
        <taxon>Pterygota</taxon>
        <taxon>Neoptera</taxon>
        <taxon>Endopterygota</taxon>
        <taxon>Hymenoptera</taxon>
        <taxon>Apocrita</taxon>
        <taxon>Aculeata</taxon>
        <taxon>Apoidea</taxon>
        <taxon>Anthophila</taxon>
        <taxon>Halictidae</taxon>
        <taxon>Rophitinae</taxon>
        <taxon>Dufourea</taxon>
    </lineage>
</organism>
<keyword evidence="1" id="KW-0472">Membrane</keyword>
<proteinExistence type="predicted"/>